<dbReference type="RefSeq" id="XP_024747072.1">
    <property type="nucleotide sequence ID" value="XM_024894391.1"/>
</dbReference>
<dbReference type="OrthoDB" id="4895973at2759"/>
<keyword evidence="1" id="KW-0732">Signal</keyword>
<evidence type="ECO:0000313" key="2">
    <source>
        <dbReference type="EMBL" id="PTB63752.1"/>
    </source>
</evidence>
<feature type="signal peptide" evidence="1">
    <location>
        <begin position="1"/>
        <end position="22"/>
    </location>
</feature>
<protein>
    <submittedName>
        <fullName evidence="2">Uncharacterized protein</fullName>
    </submittedName>
</protein>
<keyword evidence="3" id="KW-1185">Reference proteome</keyword>
<dbReference type="AlphaFoldDB" id="A0A2T4B343"/>
<organism evidence="2 3">
    <name type="scientific">Trichoderma citrinoviride</name>
    <dbReference type="NCBI Taxonomy" id="58853"/>
    <lineage>
        <taxon>Eukaryota</taxon>
        <taxon>Fungi</taxon>
        <taxon>Dikarya</taxon>
        <taxon>Ascomycota</taxon>
        <taxon>Pezizomycotina</taxon>
        <taxon>Sordariomycetes</taxon>
        <taxon>Hypocreomycetidae</taxon>
        <taxon>Hypocreales</taxon>
        <taxon>Hypocreaceae</taxon>
        <taxon>Trichoderma</taxon>
    </lineage>
</organism>
<evidence type="ECO:0000313" key="3">
    <source>
        <dbReference type="Proteomes" id="UP000241546"/>
    </source>
</evidence>
<dbReference type="GeneID" id="36602509"/>
<dbReference type="Proteomes" id="UP000241546">
    <property type="component" value="Unassembled WGS sequence"/>
</dbReference>
<dbReference type="EMBL" id="KZ680218">
    <property type="protein sequence ID" value="PTB63752.1"/>
    <property type="molecule type" value="Genomic_DNA"/>
</dbReference>
<feature type="chain" id="PRO_5015431525" evidence="1">
    <location>
        <begin position="23"/>
        <end position="290"/>
    </location>
</feature>
<evidence type="ECO:0000256" key="1">
    <source>
        <dbReference type="SAM" id="SignalP"/>
    </source>
</evidence>
<gene>
    <name evidence="2" type="ORF">BBK36DRAFT_1161698</name>
</gene>
<proteinExistence type="predicted"/>
<sequence length="290" mass="32507">MRLPIVFLLWPLALLCSSGALANQDSGKYELILYWRLRQFTIDGLGQGTNIVAPKCGGKCTFEDFIKAVTQTNKGARLKDANGNNIKDAQGRIQYERIPDYTKMDFTPFETDALFSDPQAAAREIDKVGFTGQFMTDSLFGVDMTFDKVIAKVEAVIDDTKEAFAKDGRDLKKTYLKEMTDLLPIIANGRRKAGAAKIRLSFTKWAANKANLENLQIVMKDPISRPPFVYEQIDFDATYRANSQRVGIQAWEAAIKDYATVFNSKGQGLSHAKAIRSIEDLHKKLENDCK</sequence>
<name>A0A2T4B343_9HYPO</name>
<reference evidence="3" key="1">
    <citation type="submission" date="2016-07" db="EMBL/GenBank/DDBJ databases">
        <title>Multiple horizontal gene transfer events from other fungi enriched the ability of initially mycotrophic Trichoderma (Ascomycota) to feed on dead plant biomass.</title>
        <authorList>
            <consortium name="DOE Joint Genome Institute"/>
            <person name="Atanasova L."/>
            <person name="Chenthamara K."/>
            <person name="Zhang J."/>
            <person name="Grujic M."/>
            <person name="Henrissat B."/>
            <person name="Kuo A."/>
            <person name="Aerts A."/>
            <person name="Salamov A."/>
            <person name="Lipzen A."/>
            <person name="Labutti K."/>
            <person name="Barry K."/>
            <person name="Miao Y."/>
            <person name="Rahimi M.J."/>
            <person name="Shen Q."/>
            <person name="Grigoriev I.V."/>
            <person name="Kubicek C.P."/>
            <person name="Druzhinina I.S."/>
        </authorList>
    </citation>
    <scope>NUCLEOTIDE SEQUENCE [LARGE SCALE GENOMIC DNA]</scope>
    <source>
        <strain evidence="3">TUCIM 6016</strain>
    </source>
</reference>
<accession>A0A2T4B343</accession>